<organism evidence="2 3">
    <name type="scientific">Methylorubrum podarium</name>
    <dbReference type="NCBI Taxonomy" id="200476"/>
    <lineage>
        <taxon>Bacteria</taxon>
        <taxon>Pseudomonadati</taxon>
        <taxon>Pseudomonadota</taxon>
        <taxon>Alphaproteobacteria</taxon>
        <taxon>Hyphomicrobiales</taxon>
        <taxon>Methylobacteriaceae</taxon>
        <taxon>Methylorubrum</taxon>
    </lineage>
</organism>
<dbReference type="SUPFAM" id="SSF47413">
    <property type="entry name" value="lambda repressor-like DNA-binding domains"/>
    <property type="match status" value="1"/>
</dbReference>
<keyword evidence="3" id="KW-1185">Reference proteome</keyword>
<name>A0ABV1QJZ2_9HYPH</name>
<accession>A0ABV1QJZ2</accession>
<dbReference type="EMBL" id="JBELQE010000046">
    <property type="protein sequence ID" value="MER2249674.1"/>
    <property type="molecule type" value="Genomic_DNA"/>
</dbReference>
<evidence type="ECO:0000313" key="2">
    <source>
        <dbReference type="EMBL" id="MER2249674.1"/>
    </source>
</evidence>
<dbReference type="RefSeq" id="WP_350393270.1">
    <property type="nucleotide sequence ID" value="NZ_JBELQE010000046.1"/>
</dbReference>
<reference evidence="2 3" key="1">
    <citation type="submission" date="2024-06" db="EMBL/GenBank/DDBJ databases">
        <authorList>
            <person name="Campbell A.G."/>
        </authorList>
    </citation>
    <scope>NUCLEOTIDE SEQUENCE [LARGE SCALE GENOMIC DNA]</scope>
    <source>
        <strain evidence="2 3">EM12</strain>
    </source>
</reference>
<evidence type="ECO:0000313" key="3">
    <source>
        <dbReference type="Proteomes" id="UP001480955"/>
    </source>
</evidence>
<sequence length="95" mass="10717">MSPDDFKAWRLRLGFSQQEAADRLGISRGSVENYERGHRREDRRPVEIPLTVEHSCQIVALDEAVARGNADLLTGELRAQVLRMGELLRTKEAAS</sequence>
<dbReference type="Gene3D" id="1.10.260.40">
    <property type="entry name" value="lambda repressor-like DNA-binding domains"/>
    <property type="match status" value="1"/>
</dbReference>
<gene>
    <name evidence="2" type="ORF">ABS772_07070</name>
</gene>
<dbReference type="InterPro" id="IPR010982">
    <property type="entry name" value="Lambda_DNA-bd_dom_sf"/>
</dbReference>
<feature type="domain" description="HTH cro/C1-type" evidence="1">
    <location>
        <begin position="6"/>
        <end position="40"/>
    </location>
</feature>
<proteinExistence type="predicted"/>
<dbReference type="Proteomes" id="UP001480955">
    <property type="component" value="Unassembled WGS sequence"/>
</dbReference>
<evidence type="ECO:0000259" key="1">
    <source>
        <dbReference type="PROSITE" id="PS50943"/>
    </source>
</evidence>
<dbReference type="Pfam" id="PF01381">
    <property type="entry name" value="HTH_3"/>
    <property type="match status" value="1"/>
</dbReference>
<dbReference type="CDD" id="cd00093">
    <property type="entry name" value="HTH_XRE"/>
    <property type="match status" value="1"/>
</dbReference>
<dbReference type="PROSITE" id="PS50943">
    <property type="entry name" value="HTH_CROC1"/>
    <property type="match status" value="1"/>
</dbReference>
<protein>
    <submittedName>
        <fullName evidence="2">Helix-turn-helix transcriptional regulator</fullName>
    </submittedName>
</protein>
<dbReference type="InterPro" id="IPR001387">
    <property type="entry name" value="Cro/C1-type_HTH"/>
</dbReference>
<comment type="caution">
    <text evidence="2">The sequence shown here is derived from an EMBL/GenBank/DDBJ whole genome shotgun (WGS) entry which is preliminary data.</text>
</comment>